<dbReference type="STRING" id="1353009.A0A1Y2J3Q2"/>
<keyword evidence="3" id="KW-1185">Reference proteome</keyword>
<dbReference type="Proteomes" id="UP000193067">
    <property type="component" value="Unassembled WGS sequence"/>
</dbReference>
<sequence length="333" mass="36356">MERVRCLSAYAYDKCSAECRQLSEELERIKNNQALRALESRQFYLHELSGAKDEPVAILKDSPDHRDATKVTIVCKDNVYQLSPVPPTEPIPDLPSTLLTFEPLTDDLDEPEYDDRRYRDSNVSASRAIPIQPSNAEAPRSRSHSSMLAAADPDAMAISLPRNTLDVHMASVSSSPMVSTVQYSSRPAEFISSSLGRVPENALGLRAASPSEISPSAVDHELLEQQRRAQLRLGSLSPLHTQGHVIYAHTFSRLYHVAIVLFVVRRQGVPRTDSEAAVPPASAPAPATASVAVGCFGRQQGGHGAPAAHSCLLHCVYNRCAHRFSVPPRQHGA</sequence>
<dbReference type="AlphaFoldDB" id="A0A1Y2J3Q2"/>
<proteinExistence type="predicted"/>
<name>A0A1Y2J3Q2_TRAC3</name>
<organism evidence="2 3">
    <name type="scientific">Trametes coccinea (strain BRFM310)</name>
    <name type="common">Pycnoporus coccineus</name>
    <dbReference type="NCBI Taxonomy" id="1353009"/>
    <lineage>
        <taxon>Eukaryota</taxon>
        <taxon>Fungi</taxon>
        <taxon>Dikarya</taxon>
        <taxon>Basidiomycota</taxon>
        <taxon>Agaricomycotina</taxon>
        <taxon>Agaricomycetes</taxon>
        <taxon>Polyporales</taxon>
        <taxon>Polyporaceae</taxon>
        <taxon>Trametes</taxon>
    </lineage>
</organism>
<dbReference type="OrthoDB" id="6105938at2759"/>
<feature type="region of interest" description="Disordered" evidence="1">
    <location>
        <begin position="106"/>
        <end position="143"/>
    </location>
</feature>
<accession>A0A1Y2J3Q2</accession>
<gene>
    <name evidence="2" type="ORF">PYCCODRAFT_377333</name>
</gene>
<dbReference type="EMBL" id="KZ084087">
    <property type="protein sequence ID" value="OSD08006.1"/>
    <property type="molecule type" value="Genomic_DNA"/>
</dbReference>
<reference evidence="2 3" key="1">
    <citation type="journal article" date="2015" name="Biotechnol. Biofuels">
        <title>Enhanced degradation of softwood versus hardwood by the white-rot fungus Pycnoporus coccineus.</title>
        <authorList>
            <person name="Couturier M."/>
            <person name="Navarro D."/>
            <person name="Chevret D."/>
            <person name="Henrissat B."/>
            <person name="Piumi F."/>
            <person name="Ruiz-Duenas F.J."/>
            <person name="Martinez A.T."/>
            <person name="Grigoriev I.V."/>
            <person name="Riley R."/>
            <person name="Lipzen A."/>
            <person name="Berrin J.G."/>
            <person name="Master E.R."/>
            <person name="Rosso M.N."/>
        </authorList>
    </citation>
    <scope>NUCLEOTIDE SEQUENCE [LARGE SCALE GENOMIC DNA]</scope>
    <source>
        <strain evidence="2 3">BRFM310</strain>
    </source>
</reference>
<evidence type="ECO:0000256" key="1">
    <source>
        <dbReference type="SAM" id="MobiDB-lite"/>
    </source>
</evidence>
<evidence type="ECO:0000313" key="3">
    <source>
        <dbReference type="Proteomes" id="UP000193067"/>
    </source>
</evidence>
<protein>
    <submittedName>
        <fullName evidence="2">Uncharacterized protein</fullName>
    </submittedName>
</protein>
<evidence type="ECO:0000313" key="2">
    <source>
        <dbReference type="EMBL" id="OSD08006.1"/>
    </source>
</evidence>